<reference evidence="8 9" key="1">
    <citation type="submission" date="2018-03" db="EMBL/GenBank/DDBJ databases">
        <title>Aerobic endospore-forming bacteria genome sequencing and assembly.</title>
        <authorList>
            <person name="Cavalcante D.A."/>
            <person name="Driks A."/>
            <person name="Putonti C."/>
            <person name="De-Souza M.T."/>
        </authorList>
    </citation>
    <scope>NUCLEOTIDE SEQUENCE [LARGE SCALE GENOMIC DNA]</scope>
    <source>
        <strain evidence="8 9">SDF0028</strain>
    </source>
</reference>
<dbReference type="PANTHER" id="PTHR15549:SF26">
    <property type="entry name" value="AXIAL BUDDING PATTERN PROTEIN 2-RELATED"/>
    <property type="match status" value="1"/>
</dbReference>
<feature type="compositionally biased region" description="Low complexity" evidence="5">
    <location>
        <begin position="480"/>
        <end position="492"/>
    </location>
</feature>
<protein>
    <submittedName>
        <fullName evidence="8">TPM domain-containing protein</fullName>
    </submittedName>
</protein>
<feature type="transmembrane region" description="Helical" evidence="6">
    <location>
        <begin position="32"/>
        <end position="51"/>
    </location>
</feature>
<keyword evidence="3 6" id="KW-1133">Transmembrane helix</keyword>
<evidence type="ECO:0000256" key="6">
    <source>
        <dbReference type="SAM" id="Phobius"/>
    </source>
</evidence>
<accession>A0ABY3AX58</accession>
<feature type="transmembrane region" description="Helical" evidence="6">
    <location>
        <begin position="425"/>
        <end position="445"/>
    </location>
</feature>
<name>A0ABY3AX58_PAEPP</name>
<comment type="caution">
    <text evidence="8">The sequence shown here is derived from an EMBL/GenBank/DDBJ whole genome shotgun (WGS) entry which is preliminary data.</text>
</comment>
<feature type="region of interest" description="Disordered" evidence="5">
    <location>
        <begin position="480"/>
        <end position="517"/>
    </location>
</feature>
<organism evidence="8 9">
    <name type="scientific">Paenibacillus popilliae</name>
    <name type="common">Bacillus popilliae</name>
    <dbReference type="NCBI Taxonomy" id="78057"/>
    <lineage>
        <taxon>Bacteria</taxon>
        <taxon>Bacillati</taxon>
        <taxon>Bacillota</taxon>
        <taxon>Bacilli</taxon>
        <taxon>Bacillales</taxon>
        <taxon>Paenibacillaceae</taxon>
        <taxon>Paenibacillus</taxon>
    </lineage>
</organism>
<feature type="domain" description="TPM" evidence="7">
    <location>
        <begin position="286"/>
        <end position="408"/>
    </location>
</feature>
<feature type="region of interest" description="Disordered" evidence="5">
    <location>
        <begin position="195"/>
        <end position="268"/>
    </location>
</feature>
<evidence type="ECO:0000256" key="3">
    <source>
        <dbReference type="ARBA" id="ARBA00022989"/>
    </source>
</evidence>
<dbReference type="Gene3D" id="3.10.310.50">
    <property type="match status" value="2"/>
</dbReference>
<evidence type="ECO:0000256" key="1">
    <source>
        <dbReference type="ARBA" id="ARBA00004167"/>
    </source>
</evidence>
<dbReference type="InterPro" id="IPR051694">
    <property type="entry name" value="Immunoregulatory_rcpt-like"/>
</dbReference>
<keyword evidence="2 6" id="KW-0812">Transmembrane</keyword>
<feature type="compositionally biased region" description="Polar residues" evidence="5">
    <location>
        <begin position="195"/>
        <end position="208"/>
    </location>
</feature>
<dbReference type="EMBL" id="SADY01000001">
    <property type="protein sequence ID" value="TQR47190.1"/>
    <property type="molecule type" value="Genomic_DNA"/>
</dbReference>
<keyword evidence="9" id="KW-1185">Reference proteome</keyword>
<feature type="domain" description="TPM" evidence="7">
    <location>
        <begin position="67"/>
        <end position="187"/>
    </location>
</feature>
<gene>
    <name evidence="8" type="ORF">C7Y44_06110</name>
</gene>
<comment type="subcellular location">
    <subcellularLocation>
        <location evidence="1">Membrane</location>
        <topology evidence="1">Single-pass membrane protein</topology>
    </subcellularLocation>
</comment>
<dbReference type="PANTHER" id="PTHR15549">
    <property type="entry name" value="PAIRED IMMUNOGLOBULIN-LIKE TYPE 2 RECEPTOR"/>
    <property type="match status" value="1"/>
</dbReference>
<evidence type="ECO:0000256" key="5">
    <source>
        <dbReference type="SAM" id="MobiDB-lite"/>
    </source>
</evidence>
<dbReference type="Proteomes" id="UP000316208">
    <property type="component" value="Unassembled WGS sequence"/>
</dbReference>
<feature type="compositionally biased region" description="Gly residues" evidence="5">
    <location>
        <begin position="493"/>
        <end position="505"/>
    </location>
</feature>
<evidence type="ECO:0000313" key="9">
    <source>
        <dbReference type="Proteomes" id="UP000316208"/>
    </source>
</evidence>
<dbReference type="Pfam" id="PF04536">
    <property type="entry name" value="TPM_phosphatase"/>
    <property type="match status" value="2"/>
</dbReference>
<feature type="compositionally biased region" description="Low complexity" evidence="5">
    <location>
        <begin position="209"/>
        <end position="266"/>
    </location>
</feature>
<evidence type="ECO:0000256" key="2">
    <source>
        <dbReference type="ARBA" id="ARBA00022692"/>
    </source>
</evidence>
<dbReference type="InterPro" id="IPR007621">
    <property type="entry name" value="TPM_dom"/>
</dbReference>
<keyword evidence="4 6" id="KW-0472">Membrane</keyword>
<evidence type="ECO:0000259" key="7">
    <source>
        <dbReference type="Pfam" id="PF04536"/>
    </source>
</evidence>
<evidence type="ECO:0000313" key="8">
    <source>
        <dbReference type="EMBL" id="TQR47190.1"/>
    </source>
</evidence>
<proteinExistence type="predicted"/>
<feature type="compositionally biased region" description="Low complexity" evidence="5">
    <location>
        <begin position="506"/>
        <end position="517"/>
    </location>
</feature>
<sequence>MVCGIIGDILPRISACVLFVYRREILMRRHRVIAVVLLFAALLLAIPMEMITGSVSAAAKNKKQLIDDSVGILSKKEVKELNELANRYGSEIGINIIGIVTDKDQGTWEVLQDLYAKNNSNEDFSVSNAAVLILNTNHEKIYINVFQKAADHLDDERLSSITDIVADEYGEGRYKAAFQRYIESVYQYVTTGSEAVDSGKNSTVSSMISSTNDGTTFTSTTTTTSSSTSGTTSSTFTSTTTSTTNGTSFTSSSSGESSNGAMNSSNPSMFKKWSDASNKKGNQLIFDEAKLLTGREYEELQELAKQYSEERKTDMIIYTTNDPLAYDVKRMTQDFYDEYGPGYKMRHGNAIILMVDMTQREIYLAGFYKAKVYFDDDRLDQIRDKIAPYLTDKEYKDGFLTYLKTVHKYMGYRPGVNPDNLLLNIWVQLGAALVIGGGIVTLLVYRSGGRVTVDAQTYEDPNSAGLVDYSDQYIRTCTTRTRRYSSSSSSSSSGGGGSGGGGTTSGGHSHSGSRGSF</sequence>
<evidence type="ECO:0000256" key="4">
    <source>
        <dbReference type="ARBA" id="ARBA00023136"/>
    </source>
</evidence>